<keyword evidence="1" id="KW-0812">Transmembrane</keyword>
<dbReference type="Pfam" id="PF00144">
    <property type="entry name" value="Beta-lactamase"/>
    <property type="match status" value="1"/>
</dbReference>
<keyword evidence="1" id="KW-0472">Membrane</keyword>
<dbReference type="SUPFAM" id="SSF56601">
    <property type="entry name" value="beta-lactamase/transpeptidase-like"/>
    <property type="match status" value="1"/>
</dbReference>
<reference evidence="3 4" key="1">
    <citation type="submission" date="2016-07" db="EMBL/GenBank/DDBJ databases">
        <title>Draft Genome Sequence of Methylobrevis pamukkalensis PK2.</title>
        <authorList>
            <person name="Vasilenko O.V."/>
            <person name="Doronina N.V."/>
            <person name="Shmareva M.N."/>
            <person name="Tarlachkov S.V."/>
            <person name="Mustakhimov I."/>
            <person name="Trotsenko Y.A."/>
        </authorList>
    </citation>
    <scope>NUCLEOTIDE SEQUENCE [LARGE SCALE GENOMIC DNA]</scope>
    <source>
        <strain evidence="3 4">PK2</strain>
    </source>
</reference>
<evidence type="ECO:0000313" key="4">
    <source>
        <dbReference type="Proteomes" id="UP000094622"/>
    </source>
</evidence>
<dbReference type="InterPro" id="IPR050789">
    <property type="entry name" value="Diverse_Enzym_Activities"/>
</dbReference>
<dbReference type="InterPro" id="IPR012338">
    <property type="entry name" value="Beta-lactam/transpept-like"/>
</dbReference>
<gene>
    <name evidence="3" type="ORF">A6302_02293</name>
</gene>
<dbReference type="EMBL" id="MCRJ01000052">
    <property type="protein sequence ID" value="ODN70372.1"/>
    <property type="molecule type" value="Genomic_DNA"/>
</dbReference>
<proteinExistence type="predicted"/>
<feature type="transmembrane region" description="Helical" evidence="1">
    <location>
        <begin position="62"/>
        <end position="80"/>
    </location>
</feature>
<dbReference type="InterPro" id="IPR001466">
    <property type="entry name" value="Beta-lactam-related"/>
</dbReference>
<evidence type="ECO:0000313" key="3">
    <source>
        <dbReference type="EMBL" id="ODN70372.1"/>
    </source>
</evidence>
<accession>A0A1E3H234</accession>
<dbReference type="PANTHER" id="PTHR43283">
    <property type="entry name" value="BETA-LACTAMASE-RELATED"/>
    <property type="match status" value="1"/>
</dbReference>
<evidence type="ECO:0000256" key="1">
    <source>
        <dbReference type="SAM" id="Phobius"/>
    </source>
</evidence>
<dbReference type="Gene3D" id="3.40.710.10">
    <property type="entry name" value="DD-peptidase/beta-lactamase superfamily"/>
    <property type="match status" value="1"/>
</dbReference>
<feature type="domain" description="Beta-lactamase-related" evidence="2">
    <location>
        <begin position="101"/>
        <end position="380"/>
    </location>
</feature>
<name>A0A1E3H234_9HYPH</name>
<dbReference type="PATRIC" id="fig|1439726.3.peg.2413"/>
<evidence type="ECO:0000259" key="2">
    <source>
        <dbReference type="Pfam" id="PF00144"/>
    </source>
</evidence>
<dbReference type="Proteomes" id="UP000094622">
    <property type="component" value="Unassembled WGS sequence"/>
</dbReference>
<organism evidence="3 4">
    <name type="scientific">Methylobrevis pamukkalensis</name>
    <dbReference type="NCBI Taxonomy" id="1439726"/>
    <lineage>
        <taxon>Bacteria</taxon>
        <taxon>Pseudomonadati</taxon>
        <taxon>Pseudomonadota</taxon>
        <taxon>Alphaproteobacteria</taxon>
        <taxon>Hyphomicrobiales</taxon>
        <taxon>Pleomorphomonadaceae</taxon>
        <taxon>Methylobrevis</taxon>
    </lineage>
</organism>
<keyword evidence="1" id="KW-1133">Transmembrane helix</keyword>
<dbReference type="PANTHER" id="PTHR43283:SF7">
    <property type="entry name" value="BETA-LACTAMASE-RELATED DOMAIN-CONTAINING PROTEIN"/>
    <property type="match status" value="1"/>
</dbReference>
<sequence>MCSRTFQYDECTLFVLIRKGVINKMIPLDDSNSVLLPFRAVGPGALQRSAALRHHARGVRRLLIVASAVVAAAMLAVAPARAETLPQVLEQAEELAPLQTVVVARQGEIIAERGYRGHSPDAATPIMSASKSVVSALVGIAIDKGVFTGPDQRIAPLLVRDLPAAPDPRLQEITIGHLLSMQAGLASTSGPNYGAWIASSNWVRAVLSQPFEDDPGGRMIYSTGSSHLLSALLARATGRSTLDLARDWLGEVPGFSIAGWDRDPQGIHVGGNLMAMTPKSLLAFGEVYRRNGLAPDGRRVVSKDWIEASWQPRTASRWTGDDYGYGWFTRTIAGQQVRFGWGYGGQMVYVIPSLEMTVVITSDIEAPAGRSGHRDDLHRLLGEIMTVAAAPARPEDAAEGQEPG</sequence>
<comment type="caution">
    <text evidence="3">The sequence shown here is derived from an EMBL/GenBank/DDBJ whole genome shotgun (WGS) entry which is preliminary data.</text>
</comment>
<protein>
    <submittedName>
        <fullName evidence="3">Beta-lactamase</fullName>
    </submittedName>
</protein>
<dbReference type="AlphaFoldDB" id="A0A1E3H234"/>
<keyword evidence="4" id="KW-1185">Reference proteome</keyword>